<evidence type="ECO:0000313" key="3">
    <source>
        <dbReference type="Proteomes" id="UP000032430"/>
    </source>
</evidence>
<evidence type="ECO:0000313" key="2">
    <source>
        <dbReference type="EMBL" id="CEG55990.1"/>
    </source>
</evidence>
<sequence>MVNFLFDKSQNPHLSSQDLSSWFGLSQNTISAKSKSIRDLFKIRQTDPKWTLPSKIEDYPFVWMISVNGFIVDVQEASYEIQEQAYYQGIIPYIPKDKVIHKP</sequence>
<gene>
    <name evidence="2" type="ORF">LFA_0533</name>
</gene>
<accession>A0A098G3C4</accession>
<reference evidence="3" key="1">
    <citation type="submission" date="2014-09" db="EMBL/GenBank/DDBJ databases">
        <authorList>
            <person name="Gomez-Valero L."/>
        </authorList>
    </citation>
    <scope>NUCLEOTIDE SEQUENCE [LARGE SCALE GENOMIC DNA]</scope>
    <source>
        <strain evidence="3">ATCC700992</strain>
    </source>
</reference>
<dbReference type="EMBL" id="LN614827">
    <property type="protein sequence ID" value="CEG55990.1"/>
    <property type="molecule type" value="Genomic_DNA"/>
</dbReference>
<dbReference type="Pfam" id="PF19935">
    <property type="entry name" value="DUF6398"/>
    <property type="match status" value="1"/>
</dbReference>
<protein>
    <recommendedName>
        <fullName evidence="1">DUF6398 domain-containing protein</fullName>
    </recommendedName>
</protein>
<proteinExistence type="predicted"/>
<keyword evidence="3" id="KW-1185">Reference proteome</keyword>
<dbReference type="Proteomes" id="UP000032430">
    <property type="component" value="Chromosome I"/>
</dbReference>
<dbReference type="KEGG" id="lfa:LFA_0533"/>
<dbReference type="HOGENOM" id="CLU_127462_1_0_6"/>
<evidence type="ECO:0000259" key="1">
    <source>
        <dbReference type="Pfam" id="PF19935"/>
    </source>
</evidence>
<dbReference type="AlphaFoldDB" id="A0A098G3C4"/>
<dbReference type="STRING" id="1212491.LFA_0533"/>
<dbReference type="OrthoDB" id="6399948at2"/>
<name>A0A098G3C4_9GAMM</name>
<feature type="domain" description="DUF6398" evidence="1">
    <location>
        <begin position="1"/>
        <end position="52"/>
    </location>
</feature>
<dbReference type="InterPro" id="IPR045651">
    <property type="entry name" value="DUF6398"/>
</dbReference>
<organism evidence="2 3">
    <name type="scientific">Legionella fallonii LLAP-10</name>
    <dbReference type="NCBI Taxonomy" id="1212491"/>
    <lineage>
        <taxon>Bacteria</taxon>
        <taxon>Pseudomonadati</taxon>
        <taxon>Pseudomonadota</taxon>
        <taxon>Gammaproteobacteria</taxon>
        <taxon>Legionellales</taxon>
        <taxon>Legionellaceae</taxon>
        <taxon>Legionella</taxon>
    </lineage>
</organism>